<feature type="domain" description="CheW-like" evidence="1">
    <location>
        <begin position="8"/>
        <end position="148"/>
    </location>
</feature>
<dbReference type="CDD" id="cd00732">
    <property type="entry name" value="CheW"/>
    <property type="match status" value="1"/>
</dbReference>
<organism evidence="2 3">
    <name type="scientific">Chungangia koreensis</name>
    <dbReference type="NCBI Taxonomy" id="752657"/>
    <lineage>
        <taxon>Bacteria</taxon>
        <taxon>Bacillati</taxon>
        <taxon>Bacillota</taxon>
        <taxon>Bacilli</taxon>
        <taxon>Lactobacillales</taxon>
        <taxon>Chungangia</taxon>
    </lineage>
</organism>
<reference evidence="3" key="1">
    <citation type="journal article" date="2019" name="Int. J. Syst. Evol. Microbiol.">
        <title>The Global Catalogue of Microorganisms (GCM) 10K type strain sequencing project: providing services to taxonomists for standard genome sequencing and annotation.</title>
        <authorList>
            <consortium name="The Broad Institute Genomics Platform"/>
            <consortium name="The Broad Institute Genome Sequencing Center for Infectious Disease"/>
            <person name="Wu L."/>
            <person name="Ma J."/>
        </authorList>
    </citation>
    <scope>NUCLEOTIDE SEQUENCE [LARGE SCALE GENOMIC DNA]</scope>
    <source>
        <strain evidence="3">CCUG 59778</strain>
    </source>
</reference>
<gene>
    <name evidence="2" type="ORF">ACFOZY_01960</name>
</gene>
<evidence type="ECO:0000313" key="2">
    <source>
        <dbReference type="EMBL" id="MFC4409195.1"/>
    </source>
</evidence>
<dbReference type="EMBL" id="JBHSEC010000002">
    <property type="protein sequence ID" value="MFC4409195.1"/>
    <property type="molecule type" value="Genomic_DNA"/>
</dbReference>
<dbReference type="RefSeq" id="WP_378151693.1">
    <property type="nucleotide sequence ID" value="NZ_JBHSEC010000002.1"/>
</dbReference>
<proteinExistence type="predicted"/>
<dbReference type="PANTHER" id="PTHR22617:SF23">
    <property type="entry name" value="CHEMOTAXIS PROTEIN CHEW"/>
    <property type="match status" value="1"/>
</dbReference>
<comment type="caution">
    <text evidence="2">The sequence shown here is derived from an EMBL/GenBank/DDBJ whole genome shotgun (WGS) entry which is preliminary data.</text>
</comment>
<name>A0ABV8X2I4_9LACT</name>
<keyword evidence="3" id="KW-1185">Reference proteome</keyword>
<dbReference type="InterPro" id="IPR002545">
    <property type="entry name" value="CheW-lke_dom"/>
</dbReference>
<evidence type="ECO:0000313" key="3">
    <source>
        <dbReference type="Proteomes" id="UP001595817"/>
    </source>
</evidence>
<dbReference type="Pfam" id="PF01584">
    <property type="entry name" value="CheW"/>
    <property type="match status" value="1"/>
</dbReference>
<dbReference type="Gene3D" id="2.40.50.180">
    <property type="entry name" value="CheA-289, Domain 4"/>
    <property type="match status" value="1"/>
</dbReference>
<dbReference type="Gene3D" id="2.30.30.40">
    <property type="entry name" value="SH3 Domains"/>
    <property type="match status" value="1"/>
</dbReference>
<evidence type="ECO:0000259" key="1">
    <source>
        <dbReference type="PROSITE" id="PS50851"/>
    </source>
</evidence>
<dbReference type="PROSITE" id="PS50851">
    <property type="entry name" value="CHEW"/>
    <property type="match status" value="1"/>
</dbReference>
<dbReference type="SMART" id="SM00260">
    <property type="entry name" value="CheW"/>
    <property type="match status" value="1"/>
</dbReference>
<dbReference type="Proteomes" id="UP001595817">
    <property type="component" value="Unassembled WGS sequence"/>
</dbReference>
<dbReference type="PANTHER" id="PTHR22617">
    <property type="entry name" value="CHEMOTAXIS SENSOR HISTIDINE KINASE-RELATED"/>
    <property type="match status" value="1"/>
</dbReference>
<protein>
    <submittedName>
        <fullName evidence="2">Chemotaxis protein CheW</fullName>
    </submittedName>
</protein>
<sequence>MVQHTAASLKVIVFRLMDKEYAVPVNEVQSIEKVMPLTRVPNTPSYVKGVINLRGIITPILSLRERFEMVKGQEDEHTRIIITTLEEYTVGLIVDAAKDVLDLDIQAIEPQPEVFGTVEAEYISGVAKVDNRLIVLLDLKKVLNSAKSDVDQYA</sequence>
<accession>A0ABV8X2I4</accession>
<dbReference type="SUPFAM" id="SSF50341">
    <property type="entry name" value="CheW-like"/>
    <property type="match status" value="1"/>
</dbReference>
<dbReference type="InterPro" id="IPR039315">
    <property type="entry name" value="CheW"/>
</dbReference>
<dbReference type="InterPro" id="IPR036061">
    <property type="entry name" value="CheW-like_dom_sf"/>
</dbReference>